<gene>
    <name evidence="2" type="primary">ykvP</name>
    <name evidence="2" type="ORF">CJEDD_08900</name>
</gene>
<protein>
    <submittedName>
        <fullName evidence="2">Spore protein YkvP</fullName>
    </submittedName>
</protein>
<evidence type="ECO:0000259" key="1">
    <source>
        <dbReference type="Pfam" id="PF13524"/>
    </source>
</evidence>
<evidence type="ECO:0000313" key="3">
    <source>
        <dbReference type="Proteomes" id="UP001218071"/>
    </source>
</evidence>
<dbReference type="Proteomes" id="UP001218071">
    <property type="component" value="Chromosome"/>
</dbReference>
<keyword evidence="3" id="KW-1185">Reference proteome</keyword>
<name>A0ABY7UKW6_9CORY</name>
<proteinExistence type="predicted"/>
<dbReference type="EMBL" id="CP063194">
    <property type="protein sequence ID" value="WCZ39368.1"/>
    <property type="molecule type" value="Genomic_DNA"/>
</dbReference>
<accession>A0ABY7UKW6</accession>
<evidence type="ECO:0000313" key="2">
    <source>
        <dbReference type="EMBL" id="WCZ39368.1"/>
    </source>
</evidence>
<feature type="domain" description="Spore protein YkvP/CgeB glycosyl transferase-like" evidence="1">
    <location>
        <begin position="283"/>
        <end position="389"/>
    </location>
</feature>
<reference evidence="2 3" key="1">
    <citation type="submission" date="2020-10" db="EMBL/GenBank/DDBJ databases">
        <title>Complete genome sequence of Corynebacterium jeddahense DSM 45997, type strain of Corynebacterium jeddahense.</title>
        <authorList>
            <person name="Busche T."/>
            <person name="Kalinowski J."/>
            <person name="Ruckert C."/>
        </authorList>
    </citation>
    <scope>NUCLEOTIDE SEQUENCE [LARGE SCALE GENOMIC DNA]</scope>
    <source>
        <strain evidence="2 3">DSM 45997</strain>
    </source>
</reference>
<dbReference type="InterPro" id="IPR055259">
    <property type="entry name" value="YkvP/CgeB_Glyco_trans-like"/>
</dbReference>
<dbReference type="Pfam" id="PF13524">
    <property type="entry name" value="Glyco_trans_1_2"/>
    <property type="match status" value="1"/>
</dbReference>
<organism evidence="2 3">
    <name type="scientific">Corynebacterium jeddahense</name>
    <dbReference type="NCBI Taxonomy" id="1414719"/>
    <lineage>
        <taxon>Bacteria</taxon>
        <taxon>Bacillati</taxon>
        <taxon>Actinomycetota</taxon>
        <taxon>Actinomycetes</taxon>
        <taxon>Mycobacteriales</taxon>
        <taxon>Corynebacteriaceae</taxon>
        <taxon>Corynebacterium</taxon>
    </lineage>
</organism>
<sequence length="560" mass="63259">MEGVGLALIGVGEAAKLVRNEKESQRAAERAKTTDRALNRILARIESQPRVTKASRRRAAKPRKLEEHRVAAILDEFSYHSFALECQLIPITPENWRDRFEQEQPDLFFCESAWSGSDPIARPWRGKIYASENFSHENRSALLDILQYCKREGIPTVFWNKEDPSHFDDRAHNFVATATHFDHIFTTDAACVPRYQQEYGHPSVHVLQFAAQPKLFNPIEITRRSDDAVFAGGWYDNHVERSKDMVTIFDAVIASGHNLKIYDRYANFADDTTHIFPRRYQPYINPPVPGDQVAKVYKESTLGITLNTETESETMFARRIFELMACNTFVISNYSRGVDQLFGDTVLFLDQHPEDLRVLSTLRIDDARHRNLKTVLRDHTYRHRFEQIARVAGLEFAPTEPAVAATAVVTDPAQSEAAFTYLRQLSGPNVVAKILLVGPTVEPFDYGLLLRDYNQDGVQVIRFAEDAPRRGEVLSATEVDHFLVFPAATLPDPLNLEDTLEDLLLHAQYAPGAITMAHSQQPFTFVTQSLKDTVLIPAVAAEPTLGAVIANLPFEQLLIA</sequence>